<proteinExistence type="predicted"/>
<gene>
    <name evidence="2" type="ORF">CALCODRAFT_170247</name>
</gene>
<organism evidence="2 3">
    <name type="scientific">Calocera cornea HHB12733</name>
    <dbReference type="NCBI Taxonomy" id="1353952"/>
    <lineage>
        <taxon>Eukaryota</taxon>
        <taxon>Fungi</taxon>
        <taxon>Dikarya</taxon>
        <taxon>Basidiomycota</taxon>
        <taxon>Agaricomycotina</taxon>
        <taxon>Dacrymycetes</taxon>
        <taxon>Dacrymycetales</taxon>
        <taxon>Dacrymycetaceae</taxon>
        <taxon>Calocera</taxon>
    </lineage>
</organism>
<dbReference type="Proteomes" id="UP000076842">
    <property type="component" value="Unassembled WGS sequence"/>
</dbReference>
<dbReference type="AlphaFoldDB" id="A0A165CFS5"/>
<keyword evidence="3" id="KW-1185">Reference proteome</keyword>
<dbReference type="EMBL" id="KV424149">
    <property type="protein sequence ID" value="KZT50719.1"/>
    <property type="molecule type" value="Genomic_DNA"/>
</dbReference>
<feature type="compositionally biased region" description="Low complexity" evidence="1">
    <location>
        <begin position="323"/>
        <end position="345"/>
    </location>
</feature>
<feature type="compositionally biased region" description="Low complexity" evidence="1">
    <location>
        <begin position="100"/>
        <end position="134"/>
    </location>
</feature>
<feature type="region of interest" description="Disordered" evidence="1">
    <location>
        <begin position="1"/>
        <end position="162"/>
    </location>
</feature>
<evidence type="ECO:0000313" key="3">
    <source>
        <dbReference type="Proteomes" id="UP000076842"/>
    </source>
</evidence>
<evidence type="ECO:0000256" key="1">
    <source>
        <dbReference type="SAM" id="MobiDB-lite"/>
    </source>
</evidence>
<dbReference type="InParanoid" id="A0A165CFS5"/>
<feature type="compositionally biased region" description="Polar residues" evidence="1">
    <location>
        <begin position="1"/>
        <end position="12"/>
    </location>
</feature>
<feature type="compositionally biased region" description="Acidic residues" evidence="1">
    <location>
        <begin position="379"/>
        <end position="388"/>
    </location>
</feature>
<feature type="compositionally biased region" description="Low complexity" evidence="1">
    <location>
        <begin position="42"/>
        <end position="66"/>
    </location>
</feature>
<accession>A0A165CFS5</accession>
<feature type="compositionally biased region" description="Polar residues" evidence="1">
    <location>
        <begin position="80"/>
        <end position="92"/>
    </location>
</feature>
<reference evidence="2 3" key="1">
    <citation type="journal article" date="2016" name="Mol. Biol. Evol.">
        <title>Comparative Genomics of Early-Diverging Mushroom-Forming Fungi Provides Insights into the Origins of Lignocellulose Decay Capabilities.</title>
        <authorList>
            <person name="Nagy L.G."/>
            <person name="Riley R."/>
            <person name="Tritt A."/>
            <person name="Adam C."/>
            <person name="Daum C."/>
            <person name="Floudas D."/>
            <person name="Sun H."/>
            <person name="Yadav J.S."/>
            <person name="Pangilinan J."/>
            <person name="Larsson K.H."/>
            <person name="Matsuura K."/>
            <person name="Barry K."/>
            <person name="Labutti K."/>
            <person name="Kuo R."/>
            <person name="Ohm R.A."/>
            <person name="Bhattacharya S.S."/>
            <person name="Shirouzu T."/>
            <person name="Yoshinaga Y."/>
            <person name="Martin F.M."/>
            <person name="Grigoriev I.V."/>
            <person name="Hibbett D.S."/>
        </authorList>
    </citation>
    <scope>NUCLEOTIDE SEQUENCE [LARGE SCALE GENOMIC DNA]</scope>
    <source>
        <strain evidence="2 3">HHB12733</strain>
    </source>
</reference>
<sequence>MSTSSSNGQQPWASDRGTRAPEAAQRSSQPFDELYHSGGSSGSSQPTPTTMNTQQSSSPPSTYSRPNLRPPSLDSRRSQNDLAGSVWNTGPTGTVRLPRSTSHSQLLSLLSSSMADASSLASDPAPTPPAAAKSQDSSPIRRQIARVPAPAYKSESEPEVGKVGTPQTLIFTVPQVWPLTRELMNEFKEFARADVGAQPTASDSRLNVGSMTDRGRKAMSFQVLPGQPNPFSVQDGSALSRERSAGPPVRSPPTANRLPLNSTQLGRSASERPLPNPPVSNDQSWARPLNPSSSARLGYLLGLPVTQPTPAYDVPLPTSNPVSPSTSGSTLQSGTTASSTSSASPPFAFDAVQYTPSMKTASTSMVLREVKEPAKLVDDRDEVDDDGDKEGNGWQVVSQVGGSSLEW</sequence>
<evidence type="ECO:0000313" key="2">
    <source>
        <dbReference type="EMBL" id="KZT50719.1"/>
    </source>
</evidence>
<name>A0A165CFS5_9BASI</name>
<dbReference type="STRING" id="1353952.A0A165CFS5"/>
<feature type="compositionally biased region" description="Polar residues" evidence="1">
    <location>
        <begin position="279"/>
        <end position="290"/>
    </location>
</feature>
<feature type="region of interest" description="Disordered" evidence="1">
    <location>
        <begin position="311"/>
        <end position="348"/>
    </location>
</feature>
<feature type="region of interest" description="Disordered" evidence="1">
    <location>
        <begin position="221"/>
        <end position="290"/>
    </location>
</feature>
<feature type="region of interest" description="Disordered" evidence="1">
    <location>
        <begin position="370"/>
        <end position="407"/>
    </location>
</feature>
<protein>
    <submittedName>
        <fullName evidence="2">Uncharacterized protein</fullName>
    </submittedName>
</protein>
<feature type="compositionally biased region" description="Polar residues" evidence="1">
    <location>
        <begin position="395"/>
        <end position="407"/>
    </location>
</feature>